<dbReference type="InterPro" id="IPR019888">
    <property type="entry name" value="Tscrpt_reg_AsnC-like"/>
</dbReference>
<dbReference type="RefSeq" id="WP_211683091.1">
    <property type="nucleotide sequence ID" value="NZ_JAGRQH010000010.1"/>
</dbReference>
<dbReference type="EMBL" id="JAGRQH010000010">
    <property type="protein sequence ID" value="MBR0560571.1"/>
    <property type="molecule type" value="Genomic_DNA"/>
</dbReference>
<name>A0ABS5E9K3_9PROT</name>
<dbReference type="Proteomes" id="UP000677812">
    <property type="component" value="Unassembled WGS sequence"/>
</dbReference>
<dbReference type="Gene3D" id="3.30.70.920">
    <property type="match status" value="1"/>
</dbReference>
<dbReference type="Pfam" id="PF13404">
    <property type="entry name" value="HTH_AsnC-type"/>
    <property type="match status" value="1"/>
</dbReference>
<protein>
    <submittedName>
        <fullName evidence="5">Lrp/AsnC family transcriptional regulator</fullName>
    </submittedName>
</protein>
<comment type="caution">
    <text evidence="5">The sequence shown here is derived from an EMBL/GenBank/DDBJ whole genome shotgun (WGS) entry which is preliminary data.</text>
</comment>
<dbReference type="PANTHER" id="PTHR30154:SF46">
    <property type="entry name" value="TRANSCRIPTIONAL REGULATORY PROTEIN"/>
    <property type="match status" value="1"/>
</dbReference>
<proteinExistence type="predicted"/>
<dbReference type="InterPro" id="IPR000485">
    <property type="entry name" value="AsnC-type_HTH_dom"/>
</dbReference>
<dbReference type="PROSITE" id="PS50956">
    <property type="entry name" value="HTH_ASNC_2"/>
    <property type="match status" value="1"/>
</dbReference>
<dbReference type="InterPro" id="IPR019887">
    <property type="entry name" value="Tscrpt_reg_AsnC/Lrp_C"/>
</dbReference>
<dbReference type="SUPFAM" id="SSF46785">
    <property type="entry name" value="Winged helix' DNA-binding domain"/>
    <property type="match status" value="1"/>
</dbReference>
<dbReference type="SUPFAM" id="SSF54909">
    <property type="entry name" value="Dimeric alpha+beta barrel"/>
    <property type="match status" value="1"/>
</dbReference>
<keyword evidence="3" id="KW-0804">Transcription</keyword>
<sequence length="155" mass="17433">MLDRFDVLILEIWQQWGDIGPQGMSEKVHLSASQCSRRMQRLRSEGYVQNIAAVLDAAKIGIGVHAYILLTLHSHSAECLSRFRQKIMEMNEVSECQTLTGGSDVILKVSTCNLATFNHFLNHELLSIPEVSTAHSSIVLDNIKRTTNFTLKYSN</sequence>
<dbReference type="InterPro" id="IPR011008">
    <property type="entry name" value="Dimeric_a/b-barrel"/>
</dbReference>
<keyword evidence="1" id="KW-0805">Transcription regulation</keyword>
<dbReference type="InterPro" id="IPR036390">
    <property type="entry name" value="WH_DNA-bd_sf"/>
</dbReference>
<organism evidence="5 6">
    <name type="scientific">Neokomagataea anthophila</name>
    <dbReference type="NCBI Taxonomy" id="2826925"/>
    <lineage>
        <taxon>Bacteria</taxon>
        <taxon>Pseudomonadati</taxon>
        <taxon>Pseudomonadota</taxon>
        <taxon>Alphaproteobacteria</taxon>
        <taxon>Acetobacterales</taxon>
        <taxon>Acetobacteraceae</taxon>
        <taxon>Neokomagataea</taxon>
    </lineage>
</organism>
<accession>A0ABS5E9K3</accession>
<dbReference type="Gene3D" id="1.10.10.10">
    <property type="entry name" value="Winged helix-like DNA-binding domain superfamily/Winged helix DNA-binding domain"/>
    <property type="match status" value="1"/>
</dbReference>
<dbReference type="PANTHER" id="PTHR30154">
    <property type="entry name" value="LEUCINE-RESPONSIVE REGULATORY PROTEIN"/>
    <property type="match status" value="1"/>
</dbReference>
<dbReference type="InterPro" id="IPR036388">
    <property type="entry name" value="WH-like_DNA-bd_sf"/>
</dbReference>
<evidence type="ECO:0000313" key="5">
    <source>
        <dbReference type="EMBL" id="MBR0560571.1"/>
    </source>
</evidence>
<keyword evidence="6" id="KW-1185">Reference proteome</keyword>
<evidence type="ECO:0000256" key="1">
    <source>
        <dbReference type="ARBA" id="ARBA00023015"/>
    </source>
</evidence>
<evidence type="ECO:0000256" key="2">
    <source>
        <dbReference type="ARBA" id="ARBA00023125"/>
    </source>
</evidence>
<dbReference type="SMART" id="SM00344">
    <property type="entry name" value="HTH_ASNC"/>
    <property type="match status" value="1"/>
</dbReference>
<feature type="domain" description="HTH asnC-type" evidence="4">
    <location>
        <begin position="2"/>
        <end position="63"/>
    </location>
</feature>
<gene>
    <name evidence="5" type="ORF">KB213_10975</name>
</gene>
<dbReference type="Pfam" id="PF01037">
    <property type="entry name" value="AsnC_trans_reg"/>
    <property type="match status" value="1"/>
</dbReference>
<evidence type="ECO:0000313" key="6">
    <source>
        <dbReference type="Proteomes" id="UP000677812"/>
    </source>
</evidence>
<evidence type="ECO:0000259" key="4">
    <source>
        <dbReference type="PROSITE" id="PS50956"/>
    </source>
</evidence>
<evidence type="ECO:0000256" key="3">
    <source>
        <dbReference type="ARBA" id="ARBA00023163"/>
    </source>
</evidence>
<reference evidence="5 6" key="1">
    <citation type="submission" date="2021-04" db="EMBL/GenBank/DDBJ databases">
        <title>The complete genome sequence of Neokomagataea sp. TBRC 2177.</title>
        <authorList>
            <person name="Charoenyingcharoen P."/>
            <person name="Yukphan P."/>
        </authorList>
    </citation>
    <scope>NUCLEOTIDE SEQUENCE [LARGE SCALE GENOMIC DNA]</scope>
    <source>
        <strain evidence="5 6">TBRC 2177</strain>
    </source>
</reference>
<keyword evidence="2" id="KW-0238">DNA-binding</keyword>